<gene>
    <name evidence="1" type="ORF">METZ01_LOCUS502184</name>
</gene>
<organism evidence="1">
    <name type="scientific">marine metagenome</name>
    <dbReference type="NCBI Taxonomy" id="408172"/>
    <lineage>
        <taxon>unclassified sequences</taxon>
        <taxon>metagenomes</taxon>
        <taxon>ecological metagenomes</taxon>
    </lineage>
</organism>
<feature type="non-terminal residue" evidence="1">
    <location>
        <position position="1"/>
    </location>
</feature>
<dbReference type="InterPro" id="IPR003664">
    <property type="entry name" value="FA_synthesis"/>
</dbReference>
<dbReference type="Gene3D" id="3.40.718.10">
    <property type="entry name" value="Isopropylmalate Dehydrogenase"/>
    <property type="match status" value="1"/>
</dbReference>
<dbReference type="Pfam" id="PF02504">
    <property type="entry name" value="FA_synthesis"/>
    <property type="match status" value="1"/>
</dbReference>
<sequence length="90" mass="9794">GKDVDPLYQTVFRDITDTLDHEEHGATPLLGINGVVMKCHGSSTSRGIKNSLKAAQKTVEENLIKEIAGRLSKHIDIIEDNKKVSEANPG</sequence>
<evidence type="ECO:0008006" key="2">
    <source>
        <dbReference type="Google" id="ProtNLM"/>
    </source>
</evidence>
<accession>A0A383DYQ6</accession>
<proteinExistence type="predicted"/>
<reference evidence="1" key="1">
    <citation type="submission" date="2018-05" db="EMBL/GenBank/DDBJ databases">
        <authorList>
            <person name="Lanie J.A."/>
            <person name="Ng W.-L."/>
            <person name="Kazmierczak K.M."/>
            <person name="Andrzejewski T.M."/>
            <person name="Davidsen T.M."/>
            <person name="Wayne K.J."/>
            <person name="Tettelin H."/>
            <person name="Glass J.I."/>
            <person name="Rusch D."/>
            <person name="Podicherti R."/>
            <person name="Tsui H.-C.T."/>
            <person name="Winkler M.E."/>
        </authorList>
    </citation>
    <scope>NUCLEOTIDE SEQUENCE</scope>
</reference>
<dbReference type="SUPFAM" id="SSF53659">
    <property type="entry name" value="Isocitrate/Isopropylmalate dehydrogenase-like"/>
    <property type="match status" value="1"/>
</dbReference>
<dbReference type="AlphaFoldDB" id="A0A383DYQ6"/>
<name>A0A383DYQ6_9ZZZZ</name>
<dbReference type="GO" id="GO:0016747">
    <property type="term" value="F:acyltransferase activity, transferring groups other than amino-acyl groups"/>
    <property type="evidence" value="ECO:0007669"/>
    <property type="project" value="InterPro"/>
</dbReference>
<dbReference type="EMBL" id="UINC01221129">
    <property type="protein sequence ID" value="SVE49330.1"/>
    <property type="molecule type" value="Genomic_DNA"/>
</dbReference>
<evidence type="ECO:0000313" key="1">
    <source>
        <dbReference type="EMBL" id="SVE49330.1"/>
    </source>
</evidence>
<protein>
    <recommendedName>
        <fullName evidence="2">Phosphate acyltransferase</fullName>
    </recommendedName>
</protein>
<dbReference type="GO" id="GO:0006633">
    <property type="term" value="P:fatty acid biosynthetic process"/>
    <property type="evidence" value="ECO:0007669"/>
    <property type="project" value="InterPro"/>
</dbReference>